<dbReference type="InterPro" id="IPR029061">
    <property type="entry name" value="THDP-binding"/>
</dbReference>
<dbReference type="PANTHER" id="PTHR11516:SF60">
    <property type="entry name" value="PYRUVATE DEHYDROGENASE E1 COMPONENT SUBUNIT ALPHA"/>
    <property type="match status" value="1"/>
</dbReference>
<keyword evidence="3" id="KW-0786">Thiamine pyrophosphate</keyword>
<sequence>MAEIYQRDVNLEDYDPDLLIELYKTMVKIRSFDENLIRLMQEGKVSGFYHSGIGSEGLSAGSITKLLRDEDYIYYNHRGCNQKIAKGVPLSKIYGDFLGTIEGTTKGLGAGIVHSADPSRGVLGQAGTIGSQLSLAVGSAFASQMKGTDQVTIVYFGDGAASRETMHGSLNWAKLYNLPVIYICENNEYAISCHVSETHGVKAHIADWSEGYGIPNCVVDGNDVLLMHEVTKEAIERAKKGRGPTFIEAQTFRHRGHFEGDPYDYIDKAVLQDWKDNRDPIKNFKKQLINSGLTTEDHLINLGKQVEEEILQAIEIAENAPMPERNRIYEGLFA</sequence>
<organism evidence="5 6">
    <name type="scientific">Thalassobacillus devorans</name>
    <dbReference type="NCBI Taxonomy" id="279813"/>
    <lineage>
        <taxon>Bacteria</taxon>
        <taxon>Bacillati</taxon>
        <taxon>Bacillota</taxon>
        <taxon>Bacilli</taxon>
        <taxon>Bacillales</taxon>
        <taxon>Bacillaceae</taxon>
        <taxon>Thalassobacillus</taxon>
    </lineage>
</organism>
<comment type="cofactor">
    <cofactor evidence="1">
        <name>thiamine diphosphate</name>
        <dbReference type="ChEBI" id="CHEBI:58937"/>
    </cofactor>
</comment>
<name>A0ABQ1P2A2_9BACI</name>
<gene>
    <name evidence="5" type="primary">acoA</name>
    <name evidence="5" type="ORF">GCM10007216_20150</name>
</gene>
<keyword evidence="6" id="KW-1185">Reference proteome</keyword>
<dbReference type="PANTHER" id="PTHR11516">
    <property type="entry name" value="PYRUVATE DEHYDROGENASE E1 COMPONENT, ALPHA SUBUNIT BACTERIAL AND ORGANELLAR"/>
    <property type="match status" value="1"/>
</dbReference>
<dbReference type="CDD" id="cd02000">
    <property type="entry name" value="TPP_E1_PDC_ADC_BCADC"/>
    <property type="match status" value="1"/>
</dbReference>
<dbReference type="Proteomes" id="UP000619534">
    <property type="component" value="Unassembled WGS sequence"/>
</dbReference>
<dbReference type="RefSeq" id="WP_062445959.1">
    <property type="nucleotide sequence ID" value="NZ_BMCJ01000003.1"/>
</dbReference>
<feature type="domain" description="Dehydrogenase E1 component" evidence="4">
    <location>
        <begin position="25"/>
        <end position="324"/>
    </location>
</feature>
<proteinExistence type="predicted"/>
<dbReference type="Gene3D" id="3.40.50.970">
    <property type="match status" value="1"/>
</dbReference>
<protein>
    <submittedName>
        <fullName evidence="5">Pyruvate dehydrogenase E1 component subunit alpha</fullName>
    </submittedName>
</protein>
<evidence type="ECO:0000313" key="6">
    <source>
        <dbReference type="Proteomes" id="UP000619534"/>
    </source>
</evidence>
<dbReference type="EMBL" id="BMCJ01000003">
    <property type="protein sequence ID" value="GGC89368.1"/>
    <property type="molecule type" value="Genomic_DNA"/>
</dbReference>
<reference evidence="6" key="1">
    <citation type="journal article" date="2019" name="Int. J. Syst. Evol. Microbiol.">
        <title>The Global Catalogue of Microorganisms (GCM) 10K type strain sequencing project: providing services to taxonomists for standard genome sequencing and annotation.</title>
        <authorList>
            <consortium name="The Broad Institute Genomics Platform"/>
            <consortium name="The Broad Institute Genome Sequencing Center for Infectious Disease"/>
            <person name="Wu L."/>
            <person name="Ma J."/>
        </authorList>
    </citation>
    <scope>NUCLEOTIDE SEQUENCE [LARGE SCALE GENOMIC DNA]</scope>
    <source>
        <strain evidence="6">CCM 7282</strain>
    </source>
</reference>
<comment type="caution">
    <text evidence="5">The sequence shown here is derived from an EMBL/GenBank/DDBJ whole genome shotgun (WGS) entry which is preliminary data.</text>
</comment>
<evidence type="ECO:0000256" key="2">
    <source>
        <dbReference type="ARBA" id="ARBA00023002"/>
    </source>
</evidence>
<evidence type="ECO:0000256" key="1">
    <source>
        <dbReference type="ARBA" id="ARBA00001964"/>
    </source>
</evidence>
<evidence type="ECO:0000259" key="4">
    <source>
        <dbReference type="Pfam" id="PF00676"/>
    </source>
</evidence>
<dbReference type="InterPro" id="IPR050642">
    <property type="entry name" value="PDH_E1_Alpha_Subunit"/>
</dbReference>
<dbReference type="SUPFAM" id="SSF52518">
    <property type="entry name" value="Thiamin diphosphate-binding fold (THDP-binding)"/>
    <property type="match status" value="1"/>
</dbReference>
<keyword evidence="5" id="KW-0670">Pyruvate</keyword>
<dbReference type="Pfam" id="PF00676">
    <property type="entry name" value="E1_dh"/>
    <property type="match status" value="1"/>
</dbReference>
<evidence type="ECO:0000256" key="3">
    <source>
        <dbReference type="ARBA" id="ARBA00023052"/>
    </source>
</evidence>
<accession>A0ABQ1P2A2</accession>
<keyword evidence="2" id="KW-0560">Oxidoreductase</keyword>
<evidence type="ECO:0000313" key="5">
    <source>
        <dbReference type="EMBL" id="GGC89368.1"/>
    </source>
</evidence>
<dbReference type="InterPro" id="IPR001017">
    <property type="entry name" value="DH_E1"/>
</dbReference>